<organism evidence="2 3">
    <name type="scientific">Portunus trituberculatus</name>
    <name type="common">Swimming crab</name>
    <name type="synonym">Neptunus trituberculatus</name>
    <dbReference type="NCBI Taxonomy" id="210409"/>
    <lineage>
        <taxon>Eukaryota</taxon>
        <taxon>Metazoa</taxon>
        <taxon>Ecdysozoa</taxon>
        <taxon>Arthropoda</taxon>
        <taxon>Crustacea</taxon>
        <taxon>Multicrustacea</taxon>
        <taxon>Malacostraca</taxon>
        <taxon>Eumalacostraca</taxon>
        <taxon>Eucarida</taxon>
        <taxon>Decapoda</taxon>
        <taxon>Pleocyemata</taxon>
        <taxon>Brachyura</taxon>
        <taxon>Eubrachyura</taxon>
        <taxon>Portunoidea</taxon>
        <taxon>Portunidae</taxon>
        <taxon>Portuninae</taxon>
        <taxon>Portunus</taxon>
    </lineage>
</organism>
<keyword evidence="3" id="KW-1185">Reference proteome</keyword>
<feature type="region of interest" description="Disordered" evidence="1">
    <location>
        <begin position="1"/>
        <end position="30"/>
    </location>
</feature>
<evidence type="ECO:0000313" key="3">
    <source>
        <dbReference type="Proteomes" id="UP000324222"/>
    </source>
</evidence>
<name>A0A5B7IHU5_PORTR</name>
<feature type="compositionally biased region" description="Basic residues" evidence="1">
    <location>
        <begin position="1"/>
        <end position="14"/>
    </location>
</feature>
<sequence>MPLRHHRHRHHQHLAHTFLSRVGRSPRHRRATSLPTLSFRDKINGGALQERAWHLHLTIPGI</sequence>
<reference evidence="2 3" key="1">
    <citation type="submission" date="2019-05" db="EMBL/GenBank/DDBJ databases">
        <title>Another draft genome of Portunus trituberculatus and its Hox gene families provides insights of decapod evolution.</title>
        <authorList>
            <person name="Jeong J.-H."/>
            <person name="Song I."/>
            <person name="Kim S."/>
            <person name="Choi T."/>
            <person name="Kim D."/>
            <person name="Ryu S."/>
            <person name="Kim W."/>
        </authorList>
    </citation>
    <scope>NUCLEOTIDE SEQUENCE [LARGE SCALE GENOMIC DNA]</scope>
    <source>
        <tissue evidence="2">Muscle</tissue>
    </source>
</reference>
<protein>
    <submittedName>
        <fullName evidence="2">Uncharacterized protein</fullName>
    </submittedName>
</protein>
<gene>
    <name evidence="2" type="ORF">E2C01_075728</name>
</gene>
<evidence type="ECO:0000256" key="1">
    <source>
        <dbReference type="SAM" id="MobiDB-lite"/>
    </source>
</evidence>
<dbReference type="EMBL" id="VSRR010056015">
    <property type="protein sequence ID" value="MPC81127.1"/>
    <property type="molecule type" value="Genomic_DNA"/>
</dbReference>
<accession>A0A5B7IHU5</accession>
<dbReference type="AlphaFoldDB" id="A0A5B7IHU5"/>
<evidence type="ECO:0000313" key="2">
    <source>
        <dbReference type="EMBL" id="MPC81127.1"/>
    </source>
</evidence>
<proteinExistence type="predicted"/>
<comment type="caution">
    <text evidence="2">The sequence shown here is derived from an EMBL/GenBank/DDBJ whole genome shotgun (WGS) entry which is preliminary data.</text>
</comment>
<dbReference type="Proteomes" id="UP000324222">
    <property type="component" value="Unassembled WGS sequence"/>
</dbReference>